<dbReference type="InterPro" id="IPR036689">
    <property type="entry name" value="ESAT-6-like_sf"/>
</dbReference>
<dbReference type="Gene3D" id="1.20.1260.20">
    <property type="entry name" value="PPE superfamily"/>
    <property type="match status" value="1"/>
</dbReference>
<comment type="caution">
    <text evidence="3">The sequence shown here is derived from an EMBL/GenBank/DDBJ whole genome shotgun (WGS) entry which is preliminary data.</text>
</comment>
<feature type="domain" description="PPE" evidence="2">
    <location>
        <begin position="88"/>
        <end position="165"/>
    </location>
</feature>
<reference evidence="3 4" key="1">
    <citation type="submission" date="2018-06" db="EMBL/GenBank/DDBJ databases">
        <title>Genomic Encyclopedia of Type Strains, Phase IV (KMG-IV): sequencing the most valuable type-strain genomes for metagenomic binning, comparative biology and taxonomic classification.</title>
        <authorList>
            <person name="Goeker M."/>
        </authorList>
    </citation>
    <scope>NUCLEOTIDE SEQUENCE [LARGE SCALE GENOMIC DNA]</scope>
    <source>
        <strain evidence="3 4">DSM 44599</strain>
    </source>
</reference>
<dbReference type="Proteomes" id="UP000252586">
    <property type="component" value="Unassembled WGS sequence"/>
</dbReference>
<dbReference type="Pfam" id="PF00823">
    <property type="entry name" value="PPE"/>
    <property type="match status" value="1"/>
</dbReference>
<dbReference type="STRING" id="1210090.GCA_001613185_04753"/>
<dbReference type="InterPro" id="IPR038332">
    <property type="entry name" value="PPE_sf"/>
</dbReference>
<dbReference type="InterPro" id="IPR000030">
    <property type="entry name" value="PPE_dom"/>
</dbReference>
<protein>
    <recommendedName>
        <fullName evidence="2">PPE domain-containing protein</fullName>
    </recommendedName>
</protein>
<organism evidence="3 4">
    <name type="scientific">Nocardia puris</name>
    <dbReference type="NCBI Taxonomy" id="208602"/>
    <lineage>
        <taxon>Bacteria</taxon>
        <taxon>Bacillati</taxon>
        <taxon>Actinomycetota</taxon>
        <taxon>Actinomycetes</taxon>
        <taxon>Mycobacteriales</taxon>
        <taxon>Nocardiaceae</taxon>
        <taxon>Nocardia</taxon>
    </lineage>
</organism>
<evidence type="ECO:0000259" key="2">
    <source>
        <dbReference type="Pfam" id="PF00823"/>
    </source>
</evidence>
<dbReference type="OrthoDB" id="5069709at2"/>
<evidence type="ECO:0000256" key="1">
    <source>
        <dbReference type="ARBA" id="ARBA00010652"/>
    </source>
</evidence>
<dbReference type="EMBL" id="QNRE01000010">
    <property type="protein sequence ID" value="RBO87807.1"/>
    <property type="molecule type" value="Genomic_DNA"/>
</dbReference>
<accession>A0A366DCM9</accession>
<keyword evidence="4" id="KW-1185">Reference proteome</keyword>
<dbReference type="AlphaFoldDB" id="A0A366DCM9"/>
<dbReference type="SUPFAM" id="SSF140453">
    <property type="entry name" value="EsxAB dimer-like"/>
    <property type="match status" value="1"/>
</dbReference>
<comment type="similarity">
    <text evidence="1">Belongs to the mycobacterial PPE family.</text>
</comment>
<name>A0A366DCM9_9NOCA</name>
<gene>
    <name evidence="3" type="ORF">DFR74_11061</name>
</gene>
<proteinExistence type="inferred from homology"/>
<evidence type="ECO:0000313" key="3">
    <source>
        <dbReference type="EMBL" id="RBO87807.1"/>
    </source>
</evidence>
<sequence>MLNPSTIDVQGNDAGDYIGVTAVEALVQIGHGASSGSIFNAFSGAAALSIDMLSAATDPIGYVSGQLISWMIEHCEPIREAFNSVAGDPGVIKESAAAWSAIQQELTQLVADLSTTVEAGTTNWTGATATAYGTRSTDLVQHLTAAAQTADITAQLTMSAGEFVAGIRTAIRDVLAALAGGLVTDALIIMGTLTTGTPAVVSRALARIASSTSKVVQILNTLIQAIKALGPAASSVRDLIDGTFKSLAVFVNSNPALAGVAADIGKDVLLPPGIGAMVR</sequence>
<dbReference type="RefSeq" id="WP_067511425.1">
    <property type="nucleotide sequence ID" value="NZ_CP107943.1"/>
</dbReference>
<evidence type="ECO:0000313" key="4">
    <source>
        <dbReference type="Proteomes" id="UP000252586"/>
    </source>
</evidence>